<evidence type="ECO:0000313" key="3">
    <source>
        <dbReference type="EMBL" id="QJW89142.1"/>
    </source>
</evidence>
<reference evidence="3 4" key="1">
    <citation type="submission" date="2020-05" db="EMBL/GenBank/DDBJ databases">
        <title>Genome sequencing of Spirosoma sp. TS118.</title>
        <authorList>
            <person name="Lee J.-H."/>
            <person name="Jeong S."/>
            <person name="Zhao L."/>
            <person name="Jung J.-H."/>
            <person name="Kim M.-K."/>
            <person name="Lim S."/>
        </authorList>
    </citation>
    <scope>NUCLEOTIDE SEQUENCE [LARGE SCALE GENOMIC DNA]</scope>
    <source>
        <strain evidence="3 4">TS118</strain>
    </source>
</reference>
<dbReference type="KEGG" id="stae:HNV11_06920"/>
<dbReference type="RefSeq" id="WP_171738980.1">
    <property type="nucleotide sequence ID" value="NZ_CP053435.1"/>
</dbReference>
<dbReference type="SUPFAM" id="SSF53300">
    <property type="entry name" value="vWA-like"/>
    <property type="match status" value="1"/>
</dbReference>
<dbReference type="PANTHER" id="PTHR10579">
    <property type="entry name" value="CALCIUM-ACTIVATED CHLORIDE CHANNEL REGULATOR"/>
    <property type="match status" value="1"/>
</dbReference>
<name>A0A6M5Y8P7_9BACT</name>
<keyword evidence="4" id="KW-1185">Reference proteome</keyword>
<evidence type="ECO:0000313" key="4">
    <source>
        <dbReference type="Proteomes" id="UP000502756"/>
    </source>
</evidence>
<dbReference type="InterPro" id="IPR051266">
    <property type="entry name" value="CLCR"/>
</dbReference>
<sequence>MTPHLLQRIRLACLALLFATIVRAADQDIDFNQDLPTFNITLIVGAPQVINIGVLGAPGNVTWDYFLAPTPIGVPGCASSPTNPYICQGLTITLPTGSVSSAATATVNWNGSAPPSGALDFSLIVDGHARGYHIDFRRPLDITFVLDKSGSMGLASSGGGGVTRWDALKTAVNNFMLKLSNPAFAQAGDRVGLTFFDNGITPSTFGNSLVPLDPGSATLVQTALNALAPGGGTAMGAGLNDGKAKLADAARSRDVLLFTDGEQNVAPLVNTNGCDIGGTAINANCPILPGSSGNLKMFTIGIGNPSPTYLSTLQNLATKNGGNCLLTSNGSAFTNTTSMVIGDINAVFTQAFIDLLRNNSPQLISTRVGTIGNDVQKLVDFPLNKNVDKLLIEVSLGKGFEIPQLARVLNDIRVSRNGQTVTSVAVPRWVGNAPDTYILVFSFNTARAITAKLRSEGQWDVTAQPNPLTNGLNYRITVIADDHLLDYSCRQQVAQPSAGSTQRFVVELNDRGKPITNATVTATVYQPGDDVGDRLARNPLKVRADARQQDRTAVGILKYNTLLARDPDFVRALLPKEQVITLTSMGNGRYEGSYPVPNIAGIYQMVYRLQGNDSLHGAYSRIEMQSMYVQPGQIDPGKSLIDKAVVNGRLVVTMRPVTTYDRFLGPAAADAFDVNAASAKLNNVVDNQDGSYTLTFAGNAKSNATISILQKPVFAGRLDRLQVSERIPDVARPFRPNATNVLIQNPNLNRINRVNRIPR</sequence>
<dbReference type="SMART" id="SM00327">
    <property type="entry name" value="VWA"/>
    <property type="match status" value="1"/>
</dbReference>
<organism evidence="3 4">
    <name type="scientific">Spirosoma taeanense</name>
    <dbReference type="NCBI Taxonomy" id="2735870"/>
    <lineage>
        <taxon>Bacteria</taxon>
        <taxon>Pseudomonadati</taxon>
        <taxon>Bacteroidota</taxon>
        <taxon>Cytophagia</taxon>
        <taxon>Cytophagales</taxon>
        <taxon>Cytophagaceae</taxon>
        <taxon>Spirosoma</taxon>
    </lineage>
</organism>
<proteinExistence type="predicted"/>
<protein>
    <submittedName>
        <fullName evidence="3">VWA domain-containing protein</fullName>
    </submittedName>
</protein>
<feature type="domain" description="VWFA" evidence="2">
    <location>
        <begin position="141"/>
        <end position="356"/>
    </location>
</feature>
<evidence type="ECO:0000256" key="1">
    <source>
        <dbReference type="SAM" id="SignalP"/>
    </source>
</evidence>
<dbReference type="Pfam" id="PF13519">
    <property type="entry name" value="VWA_2"/>
    <property type="match status" value="1"/>
</dbReference>
<accession>A0A6M5Y8P7</accession>
<keyword evidence="1" id="KW-0732">Signal</keyword>
<dbReference type="CDD" id="cd00198">
    <property type="entry name" value="vWFA"/>
    <property type="match status" value="1"/>
</dbReference>
<dbReference type="InterPro" id="IPR036465">
    <property type="entry name" value="vWFA_dom_sf"/>
</dbReference>
<feature type="signal peptide" evidence="1">
    <location>
        <begin position="1"/>
        <end position="24"/>
    </location>
</feature>
<dbReference type="PANTHER" id="PTHR10579:SF43">
    <property type="entry name" value="ZINC FINGER (C3HC4-TYPE RING FINGER) FAMILY PROTEIN"/>
    <property type="match status" value="1"/>
</dbReference>
<feature type="chain" id="PRO_5026805021" evidence="1">
    <location>
        <begin position="25"/>
        <end position="759"/>
    </location>
</feature>
<gene>
    <name evidence="3" type="ORF">HNV11_06920</name>
</gene>
<dbReference type="InterPro" id="IPR002035">
    <property type="entry name" value="VWF_A"/>
</dbReference>
<dbReference type="PROSITE" id="PS50234">
    <property type="entry name" value="VWFA"/>
    <property type="match status" value="1"/>
</dbReference>
<dbReference type="Gene3D" id="3.40.50.410">
    <property type="entry name" value="von Willebrand factor, type A domain"/>
    <property type="match status" value="1"/>
</dbReference>
<evidence type="ECO:0000259" key="2">
    <source>
        <dbReference type="PROSITE" id="PS50234"/>
    </source>
</evidence>
<dbReference type="EMBL" id="CP053435">
    <property type="protein sequence ID" value="QJW89142.1"/>
    <property type="molecule type" value="Genomic_DNA"/>
</dbReference>
<dbReference type="Proteomes" id="UP000502756">
    <property type="component" value="Chromosome"/>
</dbReference>
<dbReference type="AlphaFoldDB" id="A0A6M5Y8P7"/>